<keyword evidence="3" id="KW-1185">Reference proteome</keyword>
<organism evidence="2 3">
    <name type="scientific">Ramularia collo-cygni</name>
    <dbReference type="NCBI Taxonomy" id="112498"/>
    <lineage>
        <taxon>Eukaryota</taxon>
        <taxon>Fungi</taxon>
        <taxon>Dikarya</taxon>
        <taxon>Ascomycota</taxon>
        <taxon>Pezizomycotina</taxon>
        <taxon>Dothideomycetes</taxon>
        <taxon>Dothideomycetidae</taxon>
        <taxon>Mycosphaerellales</taxon>
        <taxon>Mycosphaerellaceae</taxon>
        <taxon>Ramularia</taxon>
    </lineage>
</organism>
<sequence length="62" mass="6816">MPGDAFSSQDQIASTRLKSVTKLAEARATRIRKISRTIDSVFAVMMMLVSLLGGVDEWMKLG</sequence>
<keyword evidence="1" id="KW-0812">Transmembrane</keyword>
<feature type="transmembrane region" description="Helical" evidence="1">
    <location>
        <begin position="37"/>
        <end position="55"/>
    </location>
</feature>
<keyword evidence="1" id="KW-0472">Membrane</keyword>
<evidence type="ECO:0000313" key="2">
    <source>
        <dbReference type="EMBL" id="CZT15956.1"/>
    </source>
</evidence>
<reference evidence="2 3" key="1">
    <citation type="submission" date="2016-03" db="EMBL/GenBank/DDBJ databases">
        <authorList>
            <person name="Ploux O."/>
        </authorList>
    </citation>
    <scope>NUCLEOTIDE SEQUENCE [LARGE SCALE GENOMIC DNA]</scope>
    <source>
        <strain evidence="2 3">URUG2</strain>
    </source>
</reference>
<protein>
    <submittedName>
        <fullName evidence="2">Uncharacterized protein</fullName>
    </submittedName>
</protein>
<accession>A0A2D3UXT0</accession>
<name>A0A2D3UXT0_9PEZI</name>
<gene>
    <name evidence="2" type="ORF">RCC_01795</name>
</gene>
<proteinExistence type="predicted"/>
<dbReference type="AlphaFoldDB" id="A0A2D3UXT0"/>
<keyword evidence="1" id="KW-1133">Transmembrane helix</keyword>
<dbReference type="GeneID" id="35597023"/>
<dbReference type="RefSeq" id="XP_023622849.1">
    <property type="nucleotide sequence ID" value="XM_023767081.1"/>
</dbReference>
<dbReference type="Proteomes" id="UP000225277">
    <property type="component" value="Unassembled WGS sequence"/>
</dbReference>
<evidence type="ECO:0000313" key="3">
    <source>
        <dbReference type="Proteomes" id="UP000225277"/>
    </source>
</evidence>
<dbReference type="EMBL" id="FJUY01000002">
    <property type="protein sequence ID" value="CZT15956.1"/>
    <property type="molecule type" value="Genomic_DNA"/>
</dbReference>
<evidence type="ECO:0000256" key="1">
    <source>
        <dbReference type="SAM" id="Phobius"/>
    </source>
</evidence>